<organism evidence="1 2">
    <name type="scientific">Streptomonospora algeriensis</name>
    <dbReference type="NCBI Taxonomy" id="995084"/>
    <lineage>
        <taxon>Bacteria</taxon>
        <taxon>Bacillati</taxon>
        <taxon>Actinomycetota</taxon>
        <taxon>Actinomycetes</taxon>
        <taxon>Streptosporangiales</taxon>
        <taxon>Nocardiopsidaceae</taxon>
        <taxon>Streptomonospora</taxon>
    </lineage>
</organism>
<accession>A0ABW3B923</accession>
<dbReference type="PRINTS" id="PR01955">
    <property type="entry name" value="LANCFRANKIA"/>
</dbReference>
<keyword evidence="2" id="KW-1185">Reference proteome</keyword>
<dbReference type="EMBL" id="JBHTHR010000006">
    <property type="protein sequence ID" value="MFD0799837.1"/>
    <property type="molecule type" value="Genomic_DNA"/>
</dbReference>
<dbReference type="CDD" id="cd04793">
    <property type="entry name" value="LanC"/>
    <property type="match status" value="1"/>
</dbReference>
<name>A0ABW3B923_9ACTN</name>
<protein>
    <submittedName>
        <fullName evidence="1">Lanthionine synthetase C family protein</fullName>
    </submittedName>
</protein>
<comment type="caution">
    <text evidence="1">The sequence shown here is derived from an EMBL/GenBank/DDBJ whole genome shotgun (WGS) entry which is preliminary data.</text>
</comment>
<evidence type="ECO:0000313" key="2">
    <source>
        <dbReference type="Proteomes" id="UP001596956"/>
    </source>
</evidence>
<reference evidence="2" key="1">
    <citation type="journal article" date="2019" name="Int. J. Syst. Evol. Microbiol.">
        <title>The Global Catalogue of Microorganisms (GCM) 10K type strain sequencing project: providing services to taxonomists for standard genome sequencing and annotation.</title>
        <authorList>
            <consortium name="The Broad Institute Genomics Platform"/>
            <consortium name="The Broad Institute Genome Sequencing Center for Infectious Disease"/>
            <person name="Wu L."/>
            <person name="Ma J."/>
        </authorList>
    </citation>
    <scope>NUCLEOTIDE SEQUENCE [LARGE SCALE GENOMIC DNA]</scope>
    <source>
        <strain evidence="2">CCUG 63369</strain>
    </source>
</reference>
<evidence type="ECO:0000313" key="1">
    <source>
        <dbReference type="EMBL" id="MFD0799837.1"/>
    </source>
</evidence>
<gene>
    <name evidence="1" type="ORF">ACFQZU_00680</name>
</gene>
<dbReference type="InterPro" id="IPR033889">
    <property type="entry name" value="LanC"/>
</dbReference>
<proteinExistence type="predicted"/>
<dbReference type="Gene3D" id="1.50.10.20">
    <property type="match status" value="1"/>
</dbReference>
<dbReference type="PRINTS" id="PR01950">
    <property type="entry name" value="LANCSUPER"/>
</dbReference>
<dbReference type="Proteomes" id="UP001596956">
    <property type="component" value="Unassembled WGS sequence"/>
</dbReference>
<dbReference type="SMART" id="SM01260">
    <property type="entry name" value="LANC_like"/>
    <property type="match status" value="1"/>
</dbReference>
<sequence>MPSGDVPPQSLSAGAAGIALLHIERAATGLDTWPTAHTWLAAATSGALTTGRQATLFLGAPAVAFAIGAASGPQRYTRALQALDDTVTAITRQRLQRAHTRIDRRQHPALDEFDLISGLTGLGAYLLRRHPHGSLVREVLAYLVRLTQPVNDLPGWWTYEAPSGHRDSGRPGGHANHGIAHGISGPLALLSLATRAHITVDGQSQAIHRICTWLDTWRQGHHAGPWWPETLTLDDLRRHRPAQSTPARPSWCYGTPGIARAQQLAGHASGDTARRSMAEHALAGCLADPHQVARLTDHSLCHGTAGVVQTAWRISADAATPELRPRVRAFADRLASAGPDDGAGFLRGSTGRALALLTAATDQPPASGWDTCLLLD</sequence>
<dbReference type="Pfam" id="PF05147">
    <property type="entry name" value="LANC_like"/>
    <property type="match status" value="1"/>
</dbReference>
<dbReference type="SUPFAM" id="SSF158745">
    <property type="entry name" value="LanC-like"/>
    <property type="match status" value="1"/>
</dbReference>
<dbReference type="InterPro" id="IPR007822">
    <property type="entry name" value="LANC-like"/>
</dbReference>